<name>A0A382ZSH8_9ZZZZ</name>
<dbReference type="SUPFAM" id="SSF52129">
    <property type="entry name" value="Caspase-like"/>
    <property type="match status" value="1"/>
</dbReference>
<dbReference type="Pfam" id="PF01364">
    <property type="entry name" value="Peptidase_C25"/>
    <property type="match status" value="1"/>
</dbReference>
<dbReference type="AlphaFoldDB" id="A0A382ZSH8"/>
<gene>
    <name evidence="3" type="ORF">METZ01_LOCUS451440</name>
</gene>
<feature type="non-terminal residue" evidence="3">
    <location>
        <position position="1"/>
    </location>
</feature>
<protein>
    <recommendedName>
        <fullName evidence="2">Gingipain domain-containing protein</fullName>
    </recommendedName>
</protein>
<feature type="non-terminal residue" evidence="3">
    <location>
        <position position="255"/>
    </location>
</feature>
<evidence type="ECO:0000313" key="3">
    <source>
        <dbReference type="EMBL" id="SVD98586.1"/>
    </source>
</evidence>
<proteinExistence type="predicted"/>
<dbReference type="GO" id="GO:0006508">
    <property type="term" value="P:proteolysis"/>
    <property type="evidence" value="ECO:0007669"/>
    <property type="project" value="InterPro"/>
</dbReference>
<reference evidence="3" key="1">
    <citation type="submission" date="2018-05" db="EMBL/GenBank/DDBJ databases">
        <authorList>
            <person name="Lanie J.A."/>
            <person name="Ng W.-L."/>
            <person name="Kazmierczak K.M."/>
            <person name="Andrzejewski T.M."/>
            <person name="Davidsen T.M."/>
            <person name="Wayne K.J."/>
            <person name="Tettelin H."/>
            <person name="Glass J.I."/>
            <person name="Rusch D."/>
            <person name="Podicherti R."/>
            <person name="Tsui H.-C.T."/>
            <person name="Winkler M.E."/>
        </authorList>
    </citation>
    <scope>NUCLEOTIDE SEQUENCE</scope>
</reference>
<dbReference type="EMBL" id="UINC01186386">
    <property type="protein sequence ID" value="SVD98586.1"/>
    <property type="molecule type" value="Genomic_DNA"/>
</dbReference>
<evidence type="ECO:0000256" key="1">
    <source>
        <dbReference type="ARBA" id="ARBA00022729"/>
    </source>
</evidence>
<sequence>YYESLDPMLEYVLLIGDINGSYAIPSFTIPSYNESDLDVTDYPYSFFDNADILNPSFFIGRWSIRSQDDLKKIKMRSMQYIKMEYISDHSFLNDALLVAGNYSDSGSWPVTPVWTSKWLMDELHQFGYATIDAAFFDLDNQQVNNPLIASAWNSGVGVINYRGWGDANGWHKPYFHREDVDPGLNNGWRMPVVMSFVCNTGDFGNDFGGSGLDKCFGEVLTTGGSINNPKGAAAMIGPSDLDTDTRFNNVMCAVM</sequence>
<feature type="domain" description="Gingipain" evidence="2">
    <location>
        <begin position="6"/>
        <end position="243"/>
    </location>
</feature>
<dbReference type="GO" id="GO:0008234">
    <property type="term" value="F:cysteine-type peptidase activity"/>
    <property type="evidence" value="ECO:0007669"/>
    <property type="project" value="InterPro"/>
</dbReference>
<keyword evidence="1" id="KW-0732">Signal</keyword>
<dbReference type="Gene3D" id="3.40.50.10390">
    <property type="entry name" value="Gingipain r, domain 1"/>
    <property type="match status" value="1"/>
</dbReference>
<evidence type="ECO:0000259" key="2">
    <source>
        <dbReference type="Pfam" id="PF01364"/>
    </source>
</evidence>
<organism evidence="3">
    <name type="scientific">marine metagenome</name>
    <dbReference type="NCBI Taxonomy" id="408172"/>
    <lineage>
        <taxon>unclassified sequences</taxon>
        <taxon>metagenomes</taxon>
        <taxon>ecological metagenomes</taxon>
    </lineage>
</organism>
<dbReference type="InterPro" id="IPR001769">
    <property type="entry name" value="Gingipain"/>
</dbReference>
<dbReference type="Gene3D" id="3.40.50.1460">
    <property type="match status" value="1"/>
</dbReference>
<dbReference type="InterPro" id="IPR029030">
    <property type="entry name" value="Caspase-like_dom_sf"/>
</dbReference>
<accession>A0A382ZSH8</accession>
<dbReference type="InterPro" id="IPR029031">
    <property type="entry name" value="Gingipain_N_sf"/>
</dbReference>